<organism evidence="2 3">
    <name type="scientific">Sphaerobolus stellatus (strain SS14)</name>
    <dbReference type="NCBI Taxonomy" id="990650"/>
    <lineage>
        <taxon>Eukaryota</taxon>
        <taxon>Fungi</taxon>
        <taxon>Dikarya</taxon>
        <taxon>Basidiomycota</taxon>
        <taxon>Agaricomycotina</taxon>
        <taxon>Agaricomycetes</taxon>
        <taxon>Phallomycetidae</taxon>
        <taxon>Geastrales</taxon>
        <taxon>Sphaerobolaceae</taxon>
        <taxon>Sphaerobolus</taxon>
    </lineage>
</organism>
<sequence>MASGSSNTADSSSKVLAELLKAVDEETIRAYRARHVAAAIWRAAPDHFAIGNAHGWVQLEPFLDFVAKRAQQPEPRTPKHSRPLPDSSSPNGSGAQDPSEGADVDYANSDHPPKRRRNESHSTPPPSSPTPQSRALIIPMEASFTVSLPDIPADQQTLDSGPSNSNNPRRRKRTTQAEMYLAANRVQISKKVWVDGVINVTEVMESWPISNDGKTIIKNACTDGWEGGTGGYKSRPTTVFALDGELCQRSSQKCQGSFLCSLRNPKLWEGYERWKHDFEPFRELFHQDMEQNAAEHESPLGYAVSFYNSVKYEACHFNDNCNGHAVLRRFQETSTEGKNYFVGCSAWKPSDGKTSEHLFRLIPNRVSEDLIVEIFTYGGPLELHEKLFCCHSVPCRTGLRQKLCPRDHIRDGKVVDGHIEQRPCTAGLTIYTPVNKKIRKAIVIPEPNKPHNHPSYSSEKLTFEAAEIWRTAVRVTGPLGKQSVKFGVVPPTTMSLLAERGADQSSSFSCLARPRYLLKILTEEKQRLYPKGFDLAGLNDIYENRELKLATNHPDRYIHAILSEPSDDGAGQINVIVTMVPGLAQYTHEAQTTLHDNTYKCVHGKFNEWEVVIWDSKGNRRITVARIYCNRETRQAFRLIWSGWLNALENATGRRLKIKPLHKEGKLGTMLMDGSAPQIQGLGDVLIRENNPAVSGIMTTDATEIVQWLTRTCDWHFKHNLDPLSEVLTKEDMDRIRLFRFIPNQEDMDTFIQWASTHPEKKLRNWMANKLAHPWYIPSLCQHFSKIPQLDWKLSPADNNLNESSHPAANRATGTCLSLVEAIEMARPYDVQIYTDRKKLDETCVQKNPHNTIKHCLASNGHRMNSRAQKANEDHEVRAKLMEIQKRKANLDERKRQLAAESKALREEKKQTSGGKKRRINVPAGHHPTLPDFGDVVPRNSDKENLNPFLENSYGPTPFDLPPELEPPPQSNYPVPYSIQSHPFNSQSAFPPSTCPPSFYIAAIRMSITTPLDLLITIFNFRLYFNMAVQIPKPLSRPLS</sequence>
<feature type="compositionally biased region" description="Polar residues" evidence="1">
    <location>
        <begin position="86"/>
        <end position="96"/>
    </location>
</feature>
<feature type="region of interest" description="Disordered" evidence="1">
    <location>
        <begin position="903"/>
        <end position="965"/>
    </location>
</feature>
<evidence type="ECO:0000313" key="3">
    <source>
        <dbReference type="Proteomes" id="UP000054279"/>
    </source>
</evidence>
<reference evidence="2 3" key="1">
    <citation type="submission" date="2014-06" db="EMBL/GenBank/DDBJ databases">
        <title>Evolutionary Origins and Diversification of the Mycorrhizal Mutualists.</title>
        <authorList>
            <consortium name="DOE Joint Genome Institute"/>
            <consortium name="Mycorrhizal Genomics Consortium"/>
            <person name="Kohler A."/>
            <person name="Kuo A."/>
            <person name="Nagy L.G."/>
            <person name="Floudas D."/>
            <person name="Copeland A."/>
            <person name="Barry K.W."/>
            <person name="Cichocki N."/>
            <person name="Veneault-Fourrey C."/>
            <person name="LaButti K."/>
            <person name="Lindquist E.A."/>
            <person name="Lipzen A."/>
            <person name="Lundell T."/>
            <person name="Morin E."/>
            <person name="Murat C."/>
            <person name="Riley R."/>
            <person name="Ohm R."/>
            <person name="Sun H."/>
            <person name="Tunlid A."/>
            <person name="Henrissat B."/>
            <person name="Grigoriev I.V."/>
            <person name="Hibbett D.S."/>
            <person name="Martin F."/>
        </authorList>
    </citation>
    <scope>NUCLEOTIDE SEQUENCE [LARGE SCALE GENOMIC DNA]</scope>
    <source>
        <strain evidence="2 3">SS14</strain>
    </source>
</reference>
<protein>
    <submittedName>
        <fullName evidence="2">Uncharacterized protein</fullName>
    </submittedName>
</protein>
<feature type="region of interest" description="Disordered" evidence="1">
    <location>
        <begin position="71"/>
        <end position="133"/>
    </location>
</feature>
<gene>
    <name evidence="2" type="ORF">M422DRAFT_259598</name>
</gene>
<feature type="region of interest" description="Disordered" evidence="1">
    <location>
        <begin position="152"/>
        <end position="172"/>
    </location>
</feature>
<keyword evidence="3" id="KW-1185">Reference proteome</keyword>
<name>A0A0C9V8A7_SPHS4</name>
<evidence type="ECO:0000256" key="1">
    <source>
        <dbReference type="SAM" id="MobiDB-lite"/>
    </source>
</evidence>
<evidence type="ECO:0000313" key="2">
    <source>
        <dbReference type="EMBL" id="KIJ37762.1"/>
    </source>
</evidence>
<dbReference type="OrthoDB" id="3267196at2759"/>
<accession>A0A0C9V8A7</accession>
<dbReference type="EMBL" id="KN837166">
    <property type="protein sequence ID" value="KIJ37762.1"/>
    <property type="molecule type" value="Genomic_DNA"/>
</dbReference>
<dbReference type="Proteomes" id="UP000054279">
    <property type="component" value="Unassembled WGS sequence"/>
</dbReference>
<dbReference type="HOGENOM" id="CLU_006137_0_0_1"/>
<proteinExistence type="predicted"/>
<dbReference type="AlphaFoldDB" id="A0A0C9V8A7"/>